<dbReference type="SMART" id="SM01118">
    <property type="entry name" value="CYTH"/>
    <property type="match status" value="1"/>
</dbReference>
<dbReference type="SUPFAM" id="SSF55154">
    <property type="entry name" value="CYTH-like phosphatases"/>
    <property type="match status" value="1"/>
</dbReference>
<dbReference type="KEGG" id="soh:D1869_01040"/>
<keyword evidence="4" id="KW-1185">Reference proteome</keyword>
<dbReference type="Proteomes" id="UP000427373">
    <property type="component" value="Chromosome"/>
</dbReference>
<dbReference type="AlphaFoldDB" id="A0A650CDS9"/>
<gene>
    <name evidence="3" type="primary">cyaB</name>
    <name evidence="3" type="ORF">D1869_01040</name>
    <name evidence="2" type="ORF">HNQ62_000899</name>
</gene>
<evidence type="ECO:0000313" key="2">
    <source>
        <dbReference type="EMBL" id="MBB5253157.1"/>
    </source>
</evidence>
<sequence>MKHIEREIKIKLISPNIEELEKILNIKYKLFNEEHQIDIYYNSPVRDFRKTDEALRLRLVNNEVELTYKGPKLSSESKSREEITVKIDNLDSMDLILQRLGFIKVLKIEKIRKNYKINNFTVSLDRVFNLGDFVEIEGIDITDEELINFVNNFLKEYNIEGEKTLKSYLELLVDKLEKESNSNTY</sequence>
<dbReference type="GeneID" id="42799789"/>
<dbReference type="EMBL" id="CP045484">
    <property type="protein sequence ID" value="QGR15928.1"/>
    <property type="molecule type" value="Genomic_DNA"/>
</dbReference>
<evidence type="ECO:0000313" key="4">
    <source>
        <dbReference type="Proteomes" id="UP000427373"/>
    </source>
</evidence>
<dbReference type="OrthoDB" id="46040at2157"/>
<name>A0A650CDS9_SULOH</name>
<dbReference type="PROSITE" id="PS51707">
    <property type="entry name" value="CYTH"/>
    <property type="match status" value="1"/>
</dbReference>
<dbReference type="Pfam" id="PF01928">
    <property type="entry name" value="CYTH"/>
    <property type="match status" value="1"/>
</dbReference>
<dbReference type="EC" id="4.6.1.1" evidence="2"/>
<organism evidence="3 4">
    <name type="scientific">Sulfurisphaera ohwakuensis</name>
    <dbReference type="NCBI Taxonomy" id="69656"/>
    <lineage>
        <taxon>Archaea</taxon>
        <taxon>Thermoproteota</taxon>
        <taxon>Thermoprotei</taxon>
        <taxon>Sulfolobales</taxon>
        <taxon>Sulfolobaceae</taxon>
        <taxon>Sulfurisphaera</taxon>
    </lineage>
</organism>
<keyword evidence="2" id="KW-0456">Lyase</keyword>
<dbReference type="InterPro" id="IPR023577">
    <property type="entry name" value="CYTH_domain"/>
</dbReference>
<dbReference type="InterPro" id="IPR033469">
    <property type="entry name" value="CYTH-like_dom_sf"/>
</dbReference>
<dbReference type="EMBL" id="JACHFY010000003">
    <property type="protein sequence ID" value="MBB5253157.1"/>
    <property type="molecule type" value="Genomic_DNA"/>
</dbReference>
<accession>A0A650CDS9</accession>
<evidence type="ECO:0000313" key="3">
    <source>
        <dbReference type="EMBL" id="QGR15928.1"/>
    </source>
</evidence>
<dbReference type="GO" id="GO:0004016">
    <property type="term" value="F:adenylate cyclase activity"/>
    <property type="evidence" value="ECO:0007669"/>
    <property type="project" value="UniProtKB-EC"/>
</dbReference>
<dbReference type="RefSeq" id="WP_156013556.1">
    <property type="nucleotide sequence ID" value="NZ_CP045484.1"/>
</dbReference>
<evidence type="ECO:0000259" key="1">
    <source>
        <dbReference type="PROSITE" id="PS51707"/>
    </source>
</evidence>
<proteinExistence type="predicted"/>
<dbReference type="PANTHER" id="PTHR21028">
    <property type="entry name" value="SI:CH211-156B7.4"/>
    <property type="match status" value="1"/>
</dbReference>
<protein>
    <submittedName>
        <fullName evidence="2">Adenylate cyclase class 2</fullName>
        <ecNumber evidence="2">4.6.1.1</ecNumber>
    </submittedName>
    <submittedName>
        <fullName evidence="3">Class IV adenylate cyclase</fullName>
    </submittedName>
</protein>
<reference evidence="2 5" key="2">
    <citation type="submission" date="2020-08" db="EMBL/GenBank/DDBJ databases">
        <title>Genomic Encyclopedia of Type Strains, Phase IV (KMG-IV): sequencing the most valuable type-strain genomes for metagenomic binning, comparative biology and taxonomic classification.</title>
        <authorList>
            <person name="Goeker M."/>
        </authorList>
    </citation>
    <scope>NUCLEOTIDE SEQUENCE [LARGE SCALE GENOMIC DNA]</scope>
    <source>
        <strain evidence="2 5">DSM 12421</strain>
    </source>
</reference>
<reference evidence="3 4" key="1">
    <citation type="submission" date="2019-10" db="EMBL/GenBank/DDBJ databases">
        <title>Genome Sequences from Six Type Strain Members of the Archaeal Family Sulfolobaceae: Acidianus ambivalens, Acidianus infernus, Metallosphaera prunae, Stygiolobus azoricus, Sulfolobus metallicus, and Sulfurisphaera ohwakuensis.</title>
        <authorList>
            <person name="Counts J.A."/>
            <person name="Kelly R.M."/>
        </authorList>
    </citation>
    <scope>NUCLEOTIDE SEQUENCE [LARGE SCALE GENOMIC DNA]</scope>
    <source>
        <strain evidence="3 4">TA-1</strain>
    </source>
</reference>
<dbReference type="PANTHER" id="PTHR21028:SF2">
    <property type="entry name" value="CYTH DOMAIN-CONTAINING PROTEIN"/>
    <property type="match status" value="1"/>
</dbReference>
<dbReference type="Gene3D" id="2.40.320.10">
    <property type="entry name" value="Hypothetical Protein Pfu-838710-001"/>
    <property type="match status" value="1"/>
</dbReference>
<dbReference type="Proteomes" id="UP000582213">
    <property type="component" value="Unassembled WGS sequence"/>
</dbReference>
<dbReference type="NCBIfam" id="TIGR00318">
    <property type="entry name" value="cyaB"/>
    <property type="match status" value="1"/>
</dbReference>
<feature type="domain" description="CYTH" evidence="1">
    <location>
        <begin position="3"/>
        <end position="174"/>
    </location>
</feature>
<dbReference type="InterPro" id="IPR008173">
    <property type="entry name" value="Adenylyl_cyclase_CyaB"/>
</dbReference>
<evidence type="ECO:0000313" key="5">
    <source>
        <dbReference type="Proteomes" id="UP000582213"/>
    </source>
</evidence>
<dbReference type="CDD" id="cd07890">
    <property type="entry name" value="CYTH-like_AC_IV-like"/>
    <property type="match status" value="1"/>
</dbReference>